<reference evidence="13" key="3">
    <citation type="submission" date="2025-04" db="UniProtKB">
        <authorList>
            <consortium name="RefSeq"/>
        </authorList>
    </citation>
    <scope>IDENTIFICATION</scope>
    <source>
        <strain evidence="13">S238N-H82</strain>
        <tissue evidence="13">Testes</tissue>
    </source>
</reference>
<dbReference type="EMBL" id="GG666454">
    <property type="protein sequence ID" value="EEN69662.1"/>
    <property type="molecule type" value="Genomic_DNA"/>
</dbReference>
<dbReference type="GO" id="GO:0009311">
    <property type="term" value="P:oligosaccharide metabolic process"/>
    <property type="evidence" value="ECO:0000318"/>
    <property type="project" value="GO_Central"/>
</dbReference>
<comment type="similarity">
    <text evidence="2">Belongs to the glycosyltransferase 29 family.</text>
</comment>
<dbReference type="OMA" id="XCNLAPV"/>
<evidence type="ECO:0000256" key="10">
    <source>
        <dbReference type="ARBA" id="ARBA00023180"/>
    </source>
</evidence>
<dbReference type="InterPro" id="IPR038578">
    <property type="entry name" value="GT29-like_sf"/>
</dbReference>
<comment type="subcellular location">
    <subcellularLocation>
        <location evidence="1">Golgi apparatus membrane</location>
        <topology evidence="1">Single-pass type II membrane protein</topology>
    </subcellularLocation>
</comment>
<evidence type="ECO:0000256" key="2">
    <source>
        <dbReference type="ARBA" id="ARBA00006003"/>
    </source>
</evidence>
<dbReference type="GO" id="GO:0006491">
    <property type="term" value="P:N-glycan processing"/>
    <property type="evidence" value="ECO:0000318"/>
    <property type="project" value="GO_Central"/>
</dbReference>
<reference evidence="12" key="2">
    <citation type="journal article" date="2020" name="Nat. Ecol. Evol.">
        <title>Deeply conserved synteny resolves early events in vertebrate evolution.</title>
        <authorList>
            <person name="Simakov O."/>
            <person name="Marletaz F."/>
            <person name="Yue J.X."/>
            <person name="O'Connell B."/>
            <person name="Jenkins J."/>
            <person name="Brandt A."/>
            <person name="Calef R."/>
            <person name="Tung C.H."/>
            <person name="Huang T.K."/>
            <person name="Schmutz J."/>
            <person name="Satoh N."/>
            <person name="Yu J.K."/>
            <person name="Putnam N.H."/>
            <person name="Green R.E."/>
            <person name="Rokhsar D.S."/>
        </authorList>
    </citation>
    <scope>NUCLEOTIDE SEQUENCE [LARGE SCALE GENOMIC DNA]</scope>
    <source>
        <strain evidence="12">S238N-H82</strain>
    </source>
</reference>
<evidence type="ECO:0000256" key="9">
    <source>
        <dbReference type="ARBA" id="ARBA00023136"/>
    </source>
</evidence>
<dbReference type="PANTHER" id="PTHR11987">
    <property type="entry name" value="ALPHA-2,8-SIALYLTRANSFERASE"/>
    <property type="match status" value="1"/>
</dbReference>
<dbReference type="OrthoDB" id="10264956at2759"/>
<dbReference type="RefSeq" id="XP_035677970.1">
    <property type="nucleotide sequence ID" value="XM_035822077.1"/>
</dbReference>
<dbReference type="GO" id="GO:0000139">
    <property type="term" value="C:Golgi membrane"/>
    <property type="evidence" value="ECO:0007669"/>
    <property type="project" value="UniProtKB-SubCell"/>
</dbReference>
<name>C3XQJ6_BRAFL</name>
<proteinExistence type="inferred from homology"/>
<keyword evidence="9" id="KW-0472">Membrane</keyword>
<gene>
    <name evidence="13" type="primary">LOC118416815</name>
    <name evidence="11" type="ORF">BRAFLDRAFT_93691</name>
</gene>
<keyword evidence="5" id="KW-0812">Transmembrane</keyword>
<keyword evidence="6" id="KW-0735">Signal-anchor</keyword>
<keyword evidence="10" id="KW-0325">Glycoprotein</keyword>
<dbReference type="GeneID" id="118416815"/>
<keyword evidence="3" id="KW-0328">Glycosyltransferase</keyword>
<sequence>MDFVIRCNLPPIEGYEKDVGSKANLTTMNPSVVRNNFGQWYKKTKDDYDRLLRRLEEVGDQILYVPALTAPHVERYLRVIIEVVNQHNLPIKTVFPPTGINTLIKSIWTKFGSEVLRPSTGAHMYTLASTICDQIHMYGFYPFSEDTRGRALSYHYYDTKKMIDNRTHNMPEEFRALQQLHMRGALVLHTEPCH</sequence>
<dbReference type="AlphaFoldDB" id="C3XQJ6"/>
<evidence type="ECO:0000256" key="3">
    <source>
        <dbReference type="ARBA" id="ARBA00022676"/>
    </source>
</evidence>
<keyword evidence="12" id="KW-1185">Reference proteome</keyword>
<dbReference type="Proteomes" id="UP000001554">
    <property type="component" value="Chromosome 5"/>
</dbReference>
<organism>
    <name type="scientific">Branchiostoma floridae</name>
    <name type="common">Florida lancelet</name>
    <name type="synonym">Amphioxus</name>
    <dbReference type="NCBI Taxonomy" id="7739"/>
    <lineage>
        <taxon>Eukaryota</taxon>
        <taxon>Metazoa</taxon>
        <taxon>Chordata</taxon>
        <taxon>Cephalochordata</taxon>
        <taxon>Leptocardii</taxon>
        <taxon>Amphioxiformes</taxon>
        <taxon>Branchiostomatidae</taxon>
        <taxon>Branchiostoma</taxon>
    </lineage>
</organism>
<reference evidence="11" key="1">
    <citation type="journal article" date="2008" name="Nature">
        <title>The amphioxus genome and the evolution of the chordate karyotype.</title>
        <authorList>
            <consortium name="US DOE Joint Genome Institute (JGI-PGF)"/>
            <person name="Putnam N.H."/>
            <person name="Butts T."/>
            <person name="Ferrier D.E.K."/>
            <person name="Furlong R.F."/>
            <person name="Hellsten U."/>
            <person name="Kawashima T."/>
            <person name="Robinson-Rechavi M."/>
            <person name="Shoguchi E."/>
            <person name="Terry A."/>
            <person name="Yu J.-K."/>
            <person name="Benito-Gutierrez E.L."/>
            <person name="Dubchak I."/>
            <person name="Garcia-Fernandez J."/>
            <person name="Gibson-Brown J.J."/>
            <person name="Grigoriev I.V."/>
            <person name="Horton A.C."/>
            <person name="de Jong P.J."/>
            <person name="Jurka J."/>
            <person name="Kapitonov V.V."/>
            <person name="Kohara Y."/>
            <person name="Kuroki Y."/>
            <person name="Lindquist E."/>
            <person name="Lucas S."/>
            <person name="Osoegawa K."/>
            <person name="Pennacchio L.A."/>
            <person name="Salamov A.A."/>
            <person name="Satou Y."/>
            <person name="Sauka-Spengler T."/>
            <person name="Schmutz J."/>
            <person name="Shin-I T."/>
            <person name="Toyoda A."/>
            <person name="Bronner-Fraser M."/>
            <person name="Fujiyama A."/>
            <person name="Holland L.Z."/>
            <person name="Holland P.W.H."/>
            <person name="Satoh N."/>
            <person name="Rokhsar D.S."/>
        </authorList>
    </citation>
    <scope>NUCLEOTIDE SEQUENCE [LARGE SCALE GENOMIC DNA]</scope>
    <source>
        <strain evidence="11">S238N-H82</strain>
        <tissue evidence="11">Testes</tissue>
    </source>
</reference>
<evidence type="ECO:0000256" key="1">
    <source>
        <dbReference type="ARBA" id="ARBA00004323"/>
    </source>
</evidence>
<dbReference type="PANTHER" id="PTHR11987:SF52">
    <property type="entry name" value="CMP-N-ACETYLNEURAMINATE-POLY-ALPHA-2, 8-SIALYLTRANSFERASE-LIKE ISOFORM X1"/>
    <property type="match status" value="1"/>
</dbReference>
<accession>C3XQJ6</accession>
<dbReference type="GO" id="GO:0003828">
    <property type="term" value="F:alpha-N-acetylneuraminate alpha-2,8-sialyltransferase activity"/>
    <property type="evidence" value="ECO:0000318"/>
    <property type="project" value="GO_Central"/>
</dbReference>
<dbReference type="Gene3D" id="3.90.1480.20">
    <property type="entry name" value="Glycosyl transferase family 29"/>
    <property type="match status" value="1"/>
</dbReference>
<keyword evidence="4" id="KW-0808">Transferase</keyword>
<dbReference type="InParanoid" id="C3XQJ6"/>
<evidence type="ECO:0000256" key="5">
    <source>
        <dbReference type="ARBA" id="ARBA00022692"/>
    </source>
</evidence>
<dbReference type="InterPro" id="IPR050943">
    <property type="entry name" value="Glycosyltr_29_Sialyltrsf"/>
</dbReference>
<evidence type="ECO:0000256" key="4">
    <source>
        <dbReference type="ARBA" id="ARBA00022679"/>
    </source>
</evidence>
<evidence type="ECO:0000256" key="8">
    <source>
        <dbReference type="ARBA" id="ARBA00023034"/>
    </source>
</evidence>
<evidence type="ECO:0000313" key="12">
    <source>
        <dbReference type="Proteomes" id="UP000001554"/>
    </source>
</evidence>
<evidence type="ECO:0000256" key="6">
    <source>
        <dbReference type="ARBA" id="ARBA00022968"/>
    </source>
</evidence>
<evidence type="ECO:0000313" key="11">
    <source>
        <dbReference type="EMBL" id="EEN69662.1"/>
    </source>
</evidence>
<evidence type="ECO:0000313" key="13">
    <source>
        <dbReference type="RefSeq" id="XP_035677970.1"/>
    </source>
</evidence>
<evidence type="ECO:0000256" key="7">
    <source>
        <dbReference type="ARBA" id="ARBA00022989"/>
    </source>
</evidence>
<keyword evidence="8" id="KW-0333">Golgi apparatus</keyword>
<dbReference type="InterPro" id="IPR001675">
    <property type="entry name" value="Glyco_trans_29"/>
</dbReference>
<protein>
    <submittedName>
        <fullName evidence="13">CMP-N-acetylneuraminate-poly-alpha-2, 8-sialyltransferase-like</fullName>
    </submittedName>
</protein>
<dbReference type="KEGG" id="bfo:118416815"/>
<dbReference type="STRING" id="7739.C3XQJ6"/>
<dbReference type="Pfam" id="PF00777">
    <property type="entry name" value="Glyco_transf_29"/>
    <property type="match status" value="1"/>
</dbReference>
<keyword evidence="7" id="KW-1133">Transmembrane helix</keyword>